<dbReference type="PRINTS" id="PR01951">
    <property type="entry name" value="LANCEUKARYTE"/>
</dbReference>
<evidence type="ECO:0000313" key="3">
    <source>
        <dbReference type="EMBL" id="CAK6959269.1"/>
    </source>
</evidence>
<keyword evidence="2" id="KW-0862">Zinc</keyword>
<dbReference type="PRINTS" id="PR01950">
    <property type="entry name" value="LANCSUPER"/>
</dbReference>
<name>A0AAV1NLM8_SCOSC</name>
<dbReference type="PANTHER" id="PTHR12736">
    <property type="entry name" value="LANC-LIKE PROTEIN"/>
    <property type="match status" value="1"/>
</dbReference>
<dbReference type="EMBL" id="CAWUFR010000038">
    <property type="protein sequence ID" value="CAK6959269.1"/>
    <property type="molecule type" value="Genomic_DNA"/>
</dbReference>
<dbReference type="SMART" id="SM01260">
    <property type="entry name" value="LANC_like"/>
    <property type="match status" value="1"/>
</dbReference>
<dbReference type="SUPFAM" id="SSF158745">
    <property type="entry name" value="LanC-like"/>
    <property type="match status" value="2"/>
</dbReference>
<dbReference type="CDD" id="cd04794">
    <property type="entry name" value="euk_LANCL"/>
    <property type="match status" value="1"/>
</dbReference>
<dbReference type="AlphaFoldDB" id="A0AAV1NLM8"/>
<proteinExistence type="inferred from homology"/>
<evidence type="ECO:0000256" key="1">
    <source>
        <dbReference type="ARBA" id="ARBA00007179"/>
    </source>
</evidence>
<dbReference type="InterPro" id="IPR020464">
    <property type="entry name" value="LanC-like_prot_euk"/>
</dbReference>
<keyword evidence="2" id="KW-0479">Metal-binding</keyword>
<dbReference type="Pfam" id="PF05147">
    <property type="entry name" value="LANC_like"/>
    <property type="match status" value="2"/>
</dbReference>
<gene>
    <name evidence="3" type="ORF">FSCOSCO3_A020913</name>
</gene>
<dbReference type="InterPro" id="IPR007822">
    <property type="entry name" value="LANC-like"/>
</dbReference>
<evidence type="ECO:0000313" key="4">
    <source>
        <dbReference type="Proteomes" id="UP001314229"/>
    </source>
</evidence>
<dbReference type="GO" id="GO:0031179">
    <property type="term" value="P:peptide modification"/>
    <property type="evidence" value="ECO:0007669"/>
    <property type="project" value="InterPro"/>
</dbReference>
<comment type="caution">
    <text evidence="3">The sequence shown here is derived from an EMBL/GenBank/DDBJ whole genome shotgun (WGS) entry which is preliminary data.</text>
</comment>
<dbReference type="Gene3D" id="1.50.10.10">
    <property type="match status" value="2"/>
</dbReference>
<evidence type="ECO:0000256" key="2">
    <source>
        <dbReference type="PIRSR" id="PIRSR607822-1"/>
    </source>
</evidence>
<protein>
    <submittedName>
        <fullName evidence="3">LanC-like protein 3</fullName>
    </submittedName>
</protein>
<dbReference type="GO" id="GO:0005975">
    <property type="term" value="P:carbohydrate metabolic process"/>
    <property type="evidence" value="ECO:0007669"/>
    <property type="project" value="InterPro"/>
</dbReference>
<dbReference type="InterPro" id="IPR012341">
    <property type="entry name" value="6hp_glycosidase-like_sf"/>
</dbReference>
<dbReference type="Proteomes" id="UP001314229">
    <property type="component" value="Unassembled WGS sequence"/>
</dbReference>
<accession>A0AAV1NLM8</accession>
<reference evidence="3 4" key="1">
    <citation type="submission" date="2024-01" db="EMBL/GenBank/DDBJ databases">
        <authorList>
            <person name="Alioto T."/>
            <person name="Alioto T."/>
            <person name="Gomez Garrido J."/>
        </authorList>
    </citation>
    <scope>NUCLEOTIDE SEQUENCE [LARGE SCALE GENOMIC DNA]</scope>
</reference>
<sequence>MGLDEQWVCFFPQHPWLPLGLTLICVTEVGIFTGDGKHPLLCQPLLALLPGQGTDAVVPAVISTIDKILKKVPVDISDYDGGLYDGPAGVAYMLYHVSECPLFSQQRDAYLKTAKQIIDVSVKNVDAEPDINMRAALLLGGAGIYAVATMIYKSLGLAEFVKPLTKFRKLWEVCAPINFLECGSDELFVGRAGYLCAALVLKQKLGIEILSKDQIKSICQAIIMGGKQYARRKRKPFPLMYSYYGTEYLGKRSSSENSVIQSSFVNACACVLRFVSVCVCLARCLLPCLVWWVHACVSLPPLSSSHAGVAYLFAKAYLINNKPQYLDTCIRSGELVWQKGLLKKGPGICHGVAGSAYVFLLLYRLTGNSKYIYRAQRFAEFLFMEEFKAGSHSVTSVYSLFEGLSGTVCFLVDLLQPDQSEFPLFSVFV</sequence>
<feature type="binding site" evidence="2">
    <location>
        <position position="350"/>
    </location>
    <ligand>
        <name>Zn(2+)</name>
        <dbReference type="ChEBI" id="CHEBI:29105"/>
    </ligand>
</feature>
<organism evidence="3 4">
    <name type="scientific">Scomber scombrus</name>
    <name type="common">Atlantic mackerel</name>
    <name type="synonym">Scomber vernalis</name>
    <dbReference type="NCBI Taxonomy" id="13677"/>
    <lineage>
        <taxon>Eukaryota</taxon>
        <taxon>Metazoa</taxon>
        <taxon>Chordata</taxon>
        <taxon>Craniata</taxon>
        <taxon>Vertebrata</taxon>
        <taxon>Euteleostomi</taxon>
        <taxon>Actinopterygii</taxon>
        <taxon>Neopterygii</taxon>
        <taxon>Teleostei</taxon>
        <taxon>Neoteleostei</taxon>
        <taxon>Acanthomorphata</taxon>
        <taxon>Pelagiaria</taxon>
        <taxon>Scombriformes</taxon>
        <taxon>Scombridae</taxon>
        <taxon>Scomber</taxon>
    </lineage>
</organism>
<dbReference type="GO" id="GO:0046872">
    <property type="term" value="F:metal ion binding"/>
    <property type="evidence" value="ECO:0007669"/>
    <property type="project" value="UniProtKB-KW"/>
</dbReference>
<dbReference type="GO" id="GO:0005886">
    <property type="term" value="C:plasma membrane"/>
    <property type="evidence" value="ECO:0007669"/>
    <property type="project" value="TreeGrafter"/>
</dbReference>
<dbReference type="PANTHER" id="PTHR12736:SF7">
    <property type="entry name" value="LANC-LIKE PROTEIN 3"/>
    <property type="match status" value="1"/>
</dbReference>
<keyword evidence="4" id="KW-1185">Reference proteome</keyword>
<feature type="binding site" evidence="2">
    <location>
        <position position="349"/>
    </location>
    <ligand>
        <name>Zn(2+)</name>
        <dbReference type="ChEBI" id="CHEBI:29105"/>
    </ligand>
</feature>
<comment type="similarity">
    <text evidence="1">Belongs to the LanC-like protein family.</text>
</comment>